<dbReference type="AlphaFoldDB" id="A0A9R1WIH3"/>
<gene>
    <name evidence="2" type="ORF">LSAT_V11C100034080</name>
</gene>
<dbReference type="InterPro" id="IPR054722">
    <property type="entry name" value="PolX-like_BBD"/>
</dbReference>
<dbReference type="EMBL" id="NBSK02000001">
    <property type="protein sequence ID" value="KAJ0226021.1"/>
    <property type="molecule type" value="Genomic_DNA"/>
</dbReference>
<evidence type="ECO:0000313" key="3">
    <source>
        <dbReference type="Proteomes" id="UP000235145"/>
    </source>
</evidence>
<name>A0A9R1WIH3_LACSA</name>
<sequence length="89" mass="9849">MPPGMVVICAAGHSPKVQGRGDVHLKFTCGEWVTLRDVLHVPSMYKGLVSTDKFDKGGFKMVLENGKIVITKVRRYVGKANNCFGLYHL</sequence>
<accession>A0A9R1WIH3</accession>
<comment type="caution">
    <text evidence="2">The sequence shown here is derived from an EMBL/GenBank/DDBJ whole genome shotgun (WGS) entry which is preliminary data.</text>
</comment>
<dbReference type="Proteomes" id="UP000235145">
    <property type="component" value="Unassembled WGS sequence"/>
</dbReference>
<evidence type="ECO:0000259" key="1">
    <source>
        <dbReference type="Pfam" id="PF22936"/>
    </source>
</evidence>
<keyword evidence="3" id="KW-1185">Reference proteome</keyword>
<protein>
    <recommendedName>
        <fullName evidence="1">Retrovirus-related Pol polyprotein from transposon TNT 1-94-like beta-barrel domain-containing protein</fullName>
    </recommendedName>
</protein>
<proteinExistence type="predicted"/>
<evidence type="ECO:0000313" key="2">
    <source>
        <dbReference type="EMBL" id="KAJ0226021.1"/>
    </source>
</evidence>
<reference evidence="2 3" key="1">
    <citation type="journal article" date="2017" name="Nat. Commun.">
        <title>Genome assembly with in vitro proximity ligation data and whole-genome triplication in lettuce.</title>
        <authorList>
            <person name="Reyes-Chin-Wo S."/>
            <person name="Wang Z."/>
            <person name="Yang X."/>
            <person name="Kozik A."/>
            <person name="Arikit S."/>
            <person name="Song C."/>
            <person name="Xia L."/>
            <person name="Froenicke L."/>
            <person name="Lavelle D.O."/>
            <person name="Truco M.J."/>
            <person name="Xia R."/>
            <person name="Zhu S."/>
            <person name="Xu C."/>
            <person name="Xu H."/>
            <person name="Xu X."/>
            <person name="Cox K."/>
            <person name="Korf I."/>
            <person name="Meyers B.C."/>
            <person name="Michelmore R.W."/>
        </authorList>
    </citation>
    <scope>NUCLEOTIDE SEQUENCE [LARGE SCALE GENOMIC DNA]</scope>
    <source>
        <strain evidence="3">cv. Salinas</strain>
        <tissue evidence="2">Seedlings</tissue>
    </source>
</reference>
<feature type="domain" description="Retrovirus-related Pol polyprotein from transposon TNT 1-94-like beta-barrel" evidence="1">
    <location>
        <begin position="7"/>
        <end position="59"/>
    </location>
</feature>
<dbReference type="Pfam" id="PF22936">
    <property type="entry name" value="Pol_BBD"/>
    <property type="match status" value="1"/>
</dbReference>
<dbReference type="PANTHER" id="PTHR47592:SF30">
    <property type="entry name" value="CCHC-TYPE DOMAIN-CONTAINING PROTEIN"/>
    <property type="match status" value="1"/>
</dbReference>
<dbReference type="PANTHER" id="PTHR47592">
    <property type="entry name" value="PBF68 PROTEIN"/>
    <property type="match status" value="1"/>
</dbReference>
<organism evidence="2 3">
    <name type="scientific">Lactuca sativa</name>
    <name type="common">Garden lettuce</name>
    <dbReference type="NCBI Taxonomy" id="4236"/>
    <lineage>
        <taxon>Eukaryota</taxon>
        <taxon>Viridiplantae</taxon>
        <taxon>Streptophyta</taxon>
        <taxon>Embryophyta</taxon>
        <taxon>Tracheophyta</taxon>
        <taxon>Spermatophyta</taxon>
        <taxon>Magnoliopsida</taxon>
        <taxon>eudicotyledons</taxon>
        <taxon>Gunneridae</taxon>
        <taxon>Pentapetalae</taxon>
        <taxon>asterids</taxon>
        <taxon>campanulids</taxon>
        <taxon>Asterales</taxon>
        <taxon>Asteraceae</taxon>
        <taxon>Cichorioideae</taxon>
        <taxon>Cichorieae</taxon>
        <taxon>Lactucinae</taxon>
        <taxon>Lactuca</taxon>
    </lineage>
</organism>